<dbReference type="GeneID" id="111117878"/>
<evidence type="ECO:0000313" key="1">
    <source>
        <dbReference type="Proteomes" id="UP000694844"/>
    </source>
</evidence>
<dbReference type="RefSeq" id="XP_022312825.1">
    <property type="nucleotide sequence ID" value="XM_022457117.1"/>
</dbReference>
<reference evidence="2" key="1">
    <citation type="submission" date="2025-08" db="UniProtKB">
        <authorList>
            <consortium name="RefSeq"/>
        </authorList>
    </citation>
    <scope>IDENTIFICATION</scope>
    <source>
        <tissue evidence="2">Whole sample</tissue>
    </source>
</reference>
<dbReference type="AlphaFoldDB" id="A0A8B8CAZ4"/>
<protein>
    <submittedName>
        <fullName evidence="2">Uncharacterized protein LOC111117878 isoform X2</fullName>
    </submittedName>
</protein>
<organism evidence="1 2">
    <name type="scientific">Crassostrea virginica</name>
    <name type="common">Eastern oyster</name>
    <dbReference type="NCBI Taxonomy" id="6565"/>
    <lineage>
        <taxon>Eukaryota</taxon>
        <taxon>Metazoa</taxon>
        <taxon>Spiralia</taxon>
        <taxon>Lophotrochozoa</taxon>
        <taxon>Mollusca</taxon>
        <taxon>Bivalvia</taxon>
        <taxon>Autobranchia</taxon>
        <taxon>Pteriomorphia</taxon>
        <taxon>Ostreida</taxon>
        <taxon>Ostreoidea</taxon>
        <taxon>Ostreidae</taxon>
        <taxon>Crassostrea</taxon>
    </lineage>
</organism>
<dbReference type="Gene3D" id="3.10.100.10">
    <property type="entry name" value="Mannose-Binding Protein A, subunit A"/>
    <property type="match status" value="1"/>
</dbReference>
<evidence type="ECO:0000313" key="2">
    <source>
        <dbReference type="RefSeq" id="XP_022312825.1"/>
    </source>
</evidence>
<keyword evidence="1" id="KW-1185">Reference proteome</keyword>
<gene>
    <name evidence="2" type="primary">LOC111117878</name>
</gene>
<dbReference type="Proteomes" id="UP000694844">
    <property type="component" value="Chromosome 10"/>
</dbReference>
<dbReference type="SUPFAM" id="SSF56436">
    <property type="entry name" value="C-type lectin-like"/>
    <property type="match status" value="1"/>
</dbReference>
<name>A0A8B8CAZ4_CRAVI</name>
<accession>A0A8B8CAZ4</accession>
<dbReference type="CDD" id="cd00037">
    <property type="entry name" value="CLECT"/>
    <property type="match status" value="1"/>
</dbReference>
<dbReference type="InterPro" id="IPR016186">
    <property type="entry name" value="C-type_lectin-like/link_sf"/>
</dbReference>
<sequence length="217" mass="22833">MGSLRLKYIVFILLSTNQMIVTSAAVSKERLLLATGIAAGALLASQSGYYTFSPEAIALLTSLILVTVLPSADEGVGPRDAFIATETPSTCTTSGYALHPVLGCIRYYTVNPKLTPPQWKAKCAADGGKLILIDSEKENQELVKLLEQNGGSDSVIQGSRKTSSSPWVTDAGTPLPYTADFLGLSNVSGALNILASSSGKWVNVDPSNTFSTAVCEI</sequence>
<dbReference type="OrthoDB" id="6151880at2759"/>
<dbReference type="InterPro" id="IPR016187">
    <property type="entry name" value="CTDL_fold"/>
</dbReference>
<proteinExistence type="predicted"/>